<feature type="domain" description="CRAL/TRIO N-terminal" evidence="3">
    <location>
        <begin position="80"/>
        <end position="105"/>
    </location>
</feature>
<gene>
    <name evidence="4" type="ORF">AVEN_217625_1</name>
</gene>
<dbReference type="GO" id="GO:0016020">
    <property type="term" value="C:membrane"/>
    <property type="evidence" value="ECO:0007669"/>
    <property type="project" value="TreeGrafter"/>
</dbReference>
<accession>A0A4Y1ZUG3</accession>
<dbReference type="OrthoDB" id="6416640at2759"/>
<comment type="caution">
    <text evidence="4">The sequence shown here is derived from an EMBL/GenBank/DDBJ whole genome shotgun (WGS) entry which is preliminary data.</text>
</comment>
<proteinExistence type="predicted"/>
<keyword evidence="5" id="KW-1185">Reference proteome</keyword>
<evidence type="ECO:0000256" key="2">
    <source>
        <dbReference type="SAM" id="MobiDB-lite"/>
    </source>
</evidence>
<dbReference type="InterPro" id="IPR011074">
    <property type="entry name" value="CRAL/TRIO_N_dom"/>
</dbReference>
<dbReference type="PRINTS" id="PR00180">
    <property type="entry name" value="CRETINALDHBP"/>
</dbReference>
<evidence type="ECO:0000259" key="3">
    <source>
        <dbReference type="SMART" id="SM01100"/>
    </source>
</evidence>
<feature type="coiled-coil region" evidence="1">
    <location>
        <begin position="45"/>
        <end position="72"/>
    </location>
</feature>
<dbReference type="Gene3D" id="1.10.8.20">
    <property type="entry name" value="N-terminal domain of phosphatidylinositol transfer protein sec14p"/>
    <property type="match status" value="1"/>
</dbReference>
<dbReference type="Proteomes" id="UP000499080">
    <property type="component" value="Unassembled WGS sequence"/>
</dbReference>
<reference evidence="4 5" key="1">
    <citation type="journal article" date="2019" name="Sci. Rep.">
        <title>Orb-weaving spider Araneus ventricosus genome elucidates the spidroin gene catalogue.</title>
        <authorList>
            <person name="Kono N."/>
            <person name="Nakamura H."/>
            <person name="Ohtoshi R."/>
            <person name="Moran D.A.P."/>
            <person name="Shinohara A."/>
            <person name="Yoshida Y."/>
            <person name="Fujiwara M."/>
            <person name="Mori M."/>
            <person name="Tomita M."/>
            <person name="Arakawa K."/>
        </authorList>
    </citation>
    <scope>NUCLEOTIDE SEQUENCE [LARGE SCALE GENOMIC DNA]</scope>
</reference>
<evidence type="ECO:0000256" key="1">
    <source>
        <dbReference type="SAM" id="Coils"/>
    </source>
</evidence>
<sequence length="278" mass="31397">MEPVICTGIYIKREDSLDEPLPPPQPPRKVEYLPLTHTGLTPYLKEKAERELNESEENIRNGLAKLKELIAAEPVPYWTDDDFLMLFLRAKKYDVSRSFQQLKGYSQERYRRRDVLCCDKMLSFVNYLNPKLCGILPQRDEEGRAILYFSAMPESLRAVPELSKSSAWRTLKSSAELSIAVKAGTLIQCQERSKAVPKLGSAGTLTVPETLRAVPELLRAVPELSKRVPERLDQSNRTLKSMLNSKSSAEALRLNSKQCQVGERSKSSAEPLKQCGTL</sequence>
<name>A0A4Y1ZUG3_ARAVE</name>
<evidence type="ECO:0000313" key="4">
    <source>
        <dbReference type="EMBL" id="GBL68278.1"/>
    </source>
</evidence>
<organism evidence="4 5">
    <name type="scientific">Araneus ventricosus</name>
    <name type="common">Orbweaver spider</name>
    <name type="synonym">Epeira ventricosa</name>
    <dbReference type="NCBI Taxonomy" id="182803"/>
    <lineage>
        <taxon>Eukaryota</taxon>
        <taxon>Metazoa</taxon>
        <taxon>Ecdysozoa</taxon>
        <taxon>Arthropoda</taxon>
        <taxon>Chelicerata</taxon>
        <taxon>Arachnida</taxon>
        <taxon>Araneae</taxon>
        <taxon>Araneomorphae</taxon>
        <taxon>Entelegynae</taxon>
        <taxon>Araneoidea</taxon>
        <taxon>Araneidae</taxon>
        <taxon>Araneus</taxon>
    </lineage>
</organism>
<dbReference type="GO" id="GO:1902936">
    <property type="term" value="F:phosphatidylinositol bisphosphate binding"/>
    <property type="evidence" value="ECO:0007669"/>
    <property type="project" value="TreeGrafter"/>
</dbReference>
<dbReference type="PANTHER" id="PTHR10174:SF208">
    <property type="entry name" value="CRAL-TRIO DOMAIN-CONTAINING PROTEIN DDB_G0278031"/>
    <property type="match status" value="1"/>
</dbReference>
<dbReference type="InterPro" id="IPR036273">
    <property type="entry name" value="CRAL/TRIO_N_dom_sf"/>
</dbReference>
<feature type="region of interest" description="Disordered" evidence="2">
    <location>
        <begin position="256"/>
        <end position="278"/>
    </location>
</feature>
<dbReference type="SMART" id="SM01100">
    <property type="entry name" value="CRAL_TRIO_N"/>
    <property type="match status" value="1"/>
</dbReference>
<evidence type="ECO:0000313" key="5">
    <source>
        <dbReference type="Proteomes" id="UP000499080"/>
    </source>
</evidence>
<dbReference type="EMBL" id="BGPR01077983">
    <property type="protein sequence ID" value="GBL68278.1"/>
    <property type="molecule type" value="Genomic_DNA"/>
</dbReference>
<dbReference type="PANTHER" id="PTHR10174">
    <property type="entry name" value="ALPHA-TOCOPHEROL TRANSFER PROTEIN-RELATED"/>
    <property type="match status" value="1"/>
</dbReference>
<keyword evidence="1" id="KW-0175">Coiled coil</keyword>
<dbReference type="AlphaFoldDB" id="A0A4Y1ZUG3"/>
<protein>
    <recommendedName>
        <fullName evidence="3">CRAL/TRIO N-terminal domain-containing protein</fullName>
    </recommendedName>
</protein>
<dbReference type="SUPFAM" id="SSF46938">
    <property type="entry name" value="CRAL/TRIO N-terminal domain"/>
    <property type="match status" value="1"/>
</dbReference>